<proteinExistence type="predicted"/>
<protein>
    <submittedName>
        <fullName evidence="1">7760_t:CDS:1</fullName>
    </submittedName>
</protein>
<keyword evidence="2" id="KW-1185">Reference proteome</keyword>
<dbReference type="Proteomes" id="UP000789860">
    <property type="component" value="Unassembled WGS sequence"/>
</dbReference>
<feature type="non-terminal residue" evidence="1">
    <location>
        <position position="1"/>
    </location>
</feature>
<evidence type="ECO:0000313" key="2">
    <source>
        <dbReference type="Proteomes" id="UP000789860"/>
    </source>
</evidence>
<sequence>IIALNNSKVERLELISTALASYDHGQSNPKNVLLSEMCRKLSKELREPYLRVIFSYIASGNWLYVLQQQEELALLDRVGIALRFLDDDELSTYLSNATNKAKVAGDIEGIILTGLTSDGVTLFEKYVDNTGDVQTASLAMSFCVPRKFKDDRVLDWIEK</sequence>
<comment type="caution">
    <text evidence="1">The sequence shown here is derived from an EMBL/GenBank/DDBJ whole genome shotgun (WGS) entry which is preliminary data.</text>
</comment>
<accession>A0ACA9LQZ4</accession>
<reference evidence="1" key="1">
    <citation type="submission" date="2021-06" db="EMBL/GenBank/DDBJ databases">
        <authorList>
            <person name="Kallberg Y."/>
            <person name="Tangrot J."/>
            <person name="Rosling A."/>
        </authorList>
    </citation>
    <scope>NUCLEOTIDE SEQUENCE</scope>
    <source>
        <strain evidence="1">AU212A</strain>
    </source>
</reference>
<evidence type="ECO:0000313" key="1">
    <source>
        <dbReference type="EMBL" id="CAG8544098.1"/>
    </source>
</evidence>
<name>A0ACA9LQZ4_9GLOM</name>
<dbReference type="EMBL" id="CAJVPM010007282">
    <property type="protein sequence ID" value="CAG8544098.1"/>
    <property type="molecule type" value="Genomic_DNA"/>
</dbReference>
<organism evidence="1 2">
    <name type="scientific">Scutellospora calospora</name>
    <dbReference type="NCBI Taxonomy" id="85575"/>
    <lineage>
        <taxon>Eukaryota</taxon>
        <taxon>Fungi</taxon>
        <taxon>Fungi incertae sedis</taxon>
        <taxon>Mucoromycota</taxon>
        <taxon>Glomeromycotina</taxon>
        <taxon>Glomeromycetes</taxon>
        <taxon>Diversisporales</taxon>
        <taxon>Gigasporaceae</taxon>
        <taxon>Scutellospora</taxon>
    </lineage>
</organism>
<gene>
    <name evidence="1" type="ORF">SCALOS_LOCUS4948</name>
</gene>